<dbReference type="RefSeq" id="WP_065966589.1">
    <property type="nucleotide sequence ID" value="NZ_ASQP01000469.1"/>
</dbReference>
<reference evidence="2 3" key="1">
    <citation type="submission" date="2013-05" db="EMBL/GenBank/DDBJ databases">
        <title>Genome sequence of Streptomyces sparsogenes DSM 40356.</title>
        <authorList>
            <person name="Coyne S."/>
            <person name="Seebeck F.P."/>
        </authorList>
    </citation>
    <scope>NUCLEOTIDE SEQUENCE [LARGE SCALE GENOMIC DNA]</scope>
    <source>
        <strain evidence="2 3">DSM 40356</strain>
    </source>
</reference>
<dbReference type="GeneID" id="96746670"/>
<comment type="caution">
    <text evidence="2">The sequence shown here is derived from an EMBL/GenBank/DDBJ whole genome shotgun (WGS) entry which is preliminary data.</text>
</comment>
<keyword evidence="3" id="KW-1185">Reference proteome</keyword>
<accession>A0A1R1S7U9</accession>
<dbReference type="Proteomes" id="UP000186168">
    <property type="component" value="Unassembled WGS sequence"/>
</dbReference>
<organism evidence="2 3">
    <name type="scientific">Streptomyces sparsogenes DSM 40356</name>
    <dbReference type="NCBI Taxonomy" id="1331668"/>
    <lineage>
        <taxon>Bacteria</taxon>
        <taxon>Bacillati</taxon>
        <taxon>Actinomycetota</taxon>
        <taxon>Actinomycetes</taxon>
        <taxon>Kitasatosporales</taxon>
        <taxon>Streptomycetaceae</taxon>
        <taxon>Streptomyces</taxon>
    </lineage>
</organism>
<proteinExistence type="predicted"/>
<dbReference type="AlphaFoldDB" id="A0A1R1S7U9"/>
<protein>
    <submittedName>
        <fullName evidence="2">Uncharacterized protein</fullName>
    </submittedName>
</protein>
<gene>
    <name evidence="2" type="ORF">SPAR_36546</name>
</gene>
<sequence length="91" mass="10403">MDVLYKHLMRSQVVFNGQDILRCPNCRRDKGLTIYGYLGKKPRVTCPCGHDFKAPAPFDQPWLLEQLNSAAAPRRETQWSVGPSPRPSQFD</sequence>
<evidence type="ECO:0000313" key="2">
    <source>
        <dbReference type="EMBL" id="OMI34411.1"/>
    </source>
</evidence>
<feature type="region of interest" description="Disordered" evidence="1">
    <location>
        <begin position="71"/>
        <end position="91"/>
    </location>
</feature>
<dbReference type="STRING" id="67365.GCA_001704635_01734"/>
<evidence type="ECO:0000256" key="1">
    <source>
        <dbReference type="SAM" id="MobiDB-lite"/>
    </source>
</evidence>
<dbReference type="EMBL" id="ASQP01000469">
    <property type="protein sequence ID" value="OMI34411.1"/>
    <property type="molecule type" value="Genomic_DNA"/>
</dbReference>
<name>A0A1R1S7U9_9ACTN</name>
<evidence type="ECO:0000313" key="3">
    <source>
        <dbReference type="Proteomes" id="UP000186168"/>
    </source>
</evidence>